<evidence type="ECO:0000313" key="2">
    <source>
        <dbReference type="EMBL" id="KAG4419310.1"/>
    </source>
</evidence>
<name>A0A8H7TCY8_9HELO</name>
<evidence type="ECO:0000313" key="3">
    <source>
        <dbReference type="Proteomes" id="UP000664132"/>
    </source>
</evidence>
<keyword evidence="3" id="KW-1185">Reference proteome</keyword>
<proteinExistence type="predicted"/>
<dbReference type="OrthoDB" id="3523203at2759"/>
<feature type="chain" id="PRO_5034537267" evidence="1">
    <location>
        <begin position="20"/>
        <end position="272"/>
    </location>
</feature>
<dbReference type="AlphaFoldDB" id="A0A8H7TCY8"/>
<dbReference type="Proteomes" id="UP000664132">
    <property type="component" value="Unassembled WGS sequence"/>
</dbReference>
<dbReference type="EMBL" id="JAFJYH010000108">
    <property type="protein sequence ID" value="KAG4419310.1"/>
    <property type="molecule type" value="Genomic_DNA"/>
</dbReference>
<protein>
    <submittedName>
        <fullName evidence="2">Uncharacterized protein</fullName>
    </submittedName>
</protein>
<reference evidence="2" key="1">
    <citation type="submission" date="2021-02" db="EMBL/GenBank/DDBJ databases">
        <title>Genome sequence Cadophora malorum strain M34.</title>
        <authorList>
            <person name="Stefanovic E."/>
            <person name="Vu D."/>
            <person name="Scully C."/>
            <person name="Dijksterhuis J."/>
            <person name="Roader J."/>
            <person name="Houbraken J."/>
        </authorList>
    </citation>
    <scope>NUCLEOTIDE SEQUENCE</scope>
    <source>
        <strain evidence="2">M34</strain>
    </source>
</reference>
<evidence type="ECO:0000256" key="1">
    <source>
        <dbReference type="SAM" id="SignalP"/>
    </source>
</evidence>
<organism evidence="2 3">
    <name type="scientific">Cadophora malorum</name>
    <dbReference type="NCBI Taxonomy" id="108018"/>
    <lineage>
        <taxon>Eukaryota</taxon>
        <taxon>Fungi</taxon>
        <taxon>Dikarya</taxon>
        <taxon>Ascomycota</taxon>
        <taxon>Pezizomycotina</taxon>
        <taxon>Leotiomycetes</taxon>
        <taxon>Helotiales</taxon>
        <taxon>Ploettnerulaceae</taxon>
        <taxon>Cadophora</taxon>
    </lineage>
</organism>
<keyword evidence="1" id="KW-0732">Signal</keyword>
<comment type="caution">
    <text evidence="2">The sequence shown here is derived from an EMBL/GenBank/DDBJ whole genome shotgun (WGS) entry which is preliminary data.</text>
</comment>
<accession>A0A8H7TCY8</accession>
<feature type="signal peptide" evidence="1">
    <location>
        <begin position="1"/>
        <end position="19"/>
    </location>
</feature>
<gene>
    <name evidence="2" type="ORF">IFR04_007544</name>
</gene>
<sequence length="272" mass="30001">MKLPTIITITLSLVASSVSSSLPLEARQSTTWQYTCQPNYTVPSNFKAFNLGGCAAQLTFTKDRYVGVQWNFDAVYADGSRVKKDPYREFNTFGVSDAFYPFLRNNFDTRFPGSSAFTAVHEFTNICKDGAAPLAWIFYSGSANSACSVSSYRYTSGRIPVFSNGTVVTRPAKAASYSLRRINDGGDFQVNWSAVSTAAAYSIIVQYPTGTDEVGNPYTNQRGARVQAPALTTTIPTGTRRQDQPRSLIVHAVDSRGVWSFTNYARIVWANW</sequence>